<proteinExistence type="predicted"/>
<dbReference type="RefSeq" id="WP_258295152.1">
    <property type="nucleotide sequence ID" value="NZ_JANKJG010000009.1"/>
</dbReference>
<name>A0ABT1Z2L0_9RHOB</name>
<dbReference type="Gene3D" id="2.40.128.140">
    <property type="entry name" value="Outer membrane protein"/>
    <property type="match status" value="1"/>
</dbReference>
<evidence type="ECO:0000313" key="2">
    <source>
        <dbReference type="EMBL" id="MCR8827381.1"/>
    </source>
</evidence>
<protein>
    <submittedName>
        <fullName evidence="2">Lipid A deacylase LpxR family protein</fullName>
    </submittedName>
</protein>
<gene>
    <name evidence="2" type="ORF">NTA49_12620</name>
</gene>
<dbReference type="Pfam" id="PF09982">
    <property type="entry name" value="LpxR"/>
    <property type="match status" value="1"/>
</dbReference>
<reference evidence="2" key="1">
    <citation type="submission" date="2022-07" db="EMBL/GenBank/DDBJ databases">
        <title>Pseudosulfitobacter sp. strain AP-MA-4, whole genome sequence.</title>
        <authorList>
            <person name="Jiang Y."/>
        </authorList>
    </citation>
    <scope>NUCLEOTIDE SEQUENCE</scope>
    <source>
        <strain evidence="2">AP-MA-4</strain>
    </source>
</reference>
<comment type="caution">
    <text evidence="2">The sequence shown here is derived from an EMBL/GenBank/DDBJ whole genome shotgun (WGS) entry which is preliminary data.</text>
</comment>
<evidence type="ECO:0000313" key="3">
    <source>
        <dbReference type="Proteomes" id="UP001165396"/>
    </source>
</evidence>
<keyword evidence="3" id="KW-1185">Reference proteome</keyword>
<keyword evidence="1" id="KW-0732">Signal</keyword>
<feature type="signal peptide" evidence="1">
    <location>
        <begin position="1"/>
        <end position="24"/>
    </location>
</feature>
<evidence type="ECO:0000256" key="1">
    <source>
        <dbReference type="SAM" id="SignalP"/>
    </source>
</evidence>
<dbReference type="InterPro" id="IPR037107">
    <property type="entry name" value="Put_OMP_sf"/>
</dbReference>
<dbReference type="Proteomes" id="UP001165396">
    <property type="component" value="Unassembled WGS sequence"/>
</dbReference>
<dbReference type="InterPro" id="IPR018707">
    <property type="entry name" value="LpxR"/>
</dbReference>
<feature type="chain" id="PRO_5046428681" evidence="1">
    <location>
        <begin position="25"/>
        <end position="307"/>
    </location>
</feature>
<organism evidence="2 3">
    <name type="scientific">Pseudosulfitobacter koreensis</name>
    <dbReference type="NCBI Taxonomy" id="2968472"/>
    <lineage>
        <taxon>Bacteria</taxon>
        <taxon>Pseudomonadati</taxon>
        <taxon>Pseudomonadota</taxon>
        <taxon>Alphaproteobacteria</taxon>
        <taxon>Rhodobacterales</taxon>
        <taxon>Roseobacteraceae</taxon>
        <taxon>Pseudosulfitobacter</taxon>
    </lineage>
</organism>
<sequence length="307" mass="32670">MTGPMMFKYAPAALLALLPLSAQAEDFTRLGFGYLLTNDFIGDGQDRWRTGSIASSRVWGRGWDGAPPRGVGDLIELRLGAQIIAPANIEAPDPADRPYAGALSVGVHSHFETGGLDMAVGGDLVVVGPATGLDSFHGAVHDLLGMPELSDAMRDAQIENGVYPTVVAEAGRSFVIGDSVMRPFLEGRAGAETLVRAGFDMRWGGLEQGALMVRDPVSGQRYRAIDGGASGYGFVIGGDVTHVIDSVFLPEARGYDPRNARVRARAGVEWRGENGGGVFYGLSYLGEEFDGQGEGQFVGSFRAHFRF</sequence>
<dbReference type="EMBL" id="JANKJG010000009">
    <property type="protein sequence ID" value="MCR8827381.1"/>
    <property type="molecule type" value="Genomic_DNA"/>
</dbReference>
<accession>A0ABT1Z2L0</accession>